<dbReference type="Proteomes" id="UP000231071">
    <property type="component" value="Unassembled WGS sequence"/>
</dbReference>
<accession>A0A2M7UHQ3</accession>
<comment type="caution">
    <text evidence="1">The sequence shown here is derived from an EMBL/GenBank/DDBJ whole genome shotgun (WGS) entry which is preliminary data.</text>
</comment>
<name>A0A2M7UHQ3_9BACT</name>
<protein>
    <submittedName>
        <fullName evidence="1">Uncharacterized protein</fullName>
    </submittedName>
</protein>
<evidence type="ECO:0000313" key="1">
    <source>
        <dbReference type="EMBL" id="PIZ70783.1"/>
    </source>
</evidence>
<dbReference type="AlphaFoldDB" id="A0A2M7UHQ3"/>
<gene>
    <name evidence="1" type="ORF">COY09_02120</name>
</gene>
<organism evidence="1 2">
    <name type="scientific">Candidatus Portnoybacteria bacterium CG_4_10_14_0_2_um_filter_39_11</name>
    <dbReference type="NCBI Taxonomy" id="1974797"/>
    <lineage>
        <taxon>Bacteria</taxon>
        <taxon>Candidatus Portnoyibacteriota</taxon>
    </lineage>
</organism>
<proteinExistence type="predicted"/>
<dbReference type="EMBL" id="PFOI01000036">
    <property type="protein sequence ID" value="PIZ70783.1"/>
    <property type="molecule type" value="Genomic_DNA"/>
</dbReference>
<evidence type="ECO:0000313" key="2">
    <source>
        <dbReference type="Proteomes" id="UP000231071"/>
    </source>
</evidence>
<sequence length="129" mass="14362">MSRKKISRESKKGKNLNKEIDNYCENFYALLRQAENPALGTYEIEIAEVLTVGLFPLAPTIAIIEDAQGKIWSIPEGDGNSTKKNAIISRWDICPGMKLRVEVTPSDELLSSDDEPPLSNKVTVITIKE</sequence>
<reference evidence="2" key="1">
    <citation type="submission" date="2017-09" db="EMBL/GenBank/DDBJ databases">
        <title>Depth-based differentiation of microbial function through sediment-hosted aquifers and enrichment of novel symbionts in the deep terrestrial subsurface.</title>
        <authorList>
            <person name="Probst A.J."/>
            <person name="Ladd B."/>
            <person name="Jarett J.K."/>
            <person name="Geller-Mcgrath D.E."/>
            <person name="Sieber C.M.K."/>
            <person name="Emerson J.B."/>
            <person name="Anantharaman K."/>
            <person name="Thomas B.C."/>
            <person name="Malmstrom R."/>
            <person name="Stieglmeier M."/>
            <person name="Klingl A."/>
            <person name="Woyke T."/>
            <person name="Ryan C.M."/>
            <person name="Banfield J.F."/>
        </authorList>
    </citation>
    <scope>NUCLEOTIDE SEQUENCE [LARGE SCALE GENOMIC DNA]</scope>
</reference>